<feature type="compositionally biased region" description="Polar residues" evidence="8">
    <location>
        <begin position="153"/>
        <end position="168"/>
    </location>
</feature>
<feature type="compositionally biased region" description="Acidic residues" evidence="8">
    <location>
        <begin position="95"/>
        <end position="105"/>
    </location>
</feature>
<dbReference type="Pfam" id="PF03020">
    <property type="entry name" value="LEM"/>
    <property type="match status" value="1"/>
</dbReference>
<name>A0A6J0GF58_9PASS</name>
<evidence type="ECO:0000256" key="6">
    <source>
        <dbReference type="ARBA" id="ARBA00023125"/>
    </source>
</evidence>
<dbReference type="GeneID" id="108492256"/>
<dbReference type="CDD" id="cd12935">
    <property type="entry name" value="LEM_like"/>
    <property type="match status" value="1"/>
</dbReference>
<evidence type="ECO:0000259" key="10">
    <source>
        <dbReference type="PROSITE" id="PS50954"/>
    </source>
</evidence>
<dbReference type="PROSITE" id="PS50954">
    <property type="entry name" value="LEM"/>
    <property type="match status" value="1"/>
</dbReference>
<dbReference type="InterPro" id="IPR011015">
    <property type="entry name" value="LEM/LEM-like_dom_sf"/>
</dbReference>
<dbReference type="SMART" id="SM00540">
    <property type="entry name" value="LEM"/>
    <property type="match status" value="1"/>
</dbReference>
<evidence type="ECO:0000256" key="2">
    <source>
        <dbReference type="ARBA" id="ARBA00007744"/>
    </source>
</evidence>
<dbReference type="PROSITE" id="PS50955">
    <property type="entry name" value="LEM_LIKE"/>
    <property type="match status" value="1"/>
</dbReference>
<dbReference type="RefSeq" id="XP_017659879.1">
    <property type="nucleotide sequence ID" value="XM_017804390.1"/>
</dbReference>
<keyword evidence="9" id="KW-0812">Transmembrane</keyword>
<dbReference type="GO" id="GO:0005635">
    <property type="term" value="C:nuclear envelope"/>
    <property type="evidence" value="ECO:0007669"/>
    <property type="project" value="UniProtKB-ARBA"/>
</dbReference>
<dbReference type="OrthoDB" id="10072362at2759"/>
<dbReference type="SMART" id="SM01261">
    <property type="entry name" value="Thymopoietin"/>
    <property type="match status" value="1"/>
</dbReference>
<feature type="transmembrane region" description="Helical" evidence="9">
    <location>
        <begin position="363"/>
        <end position="381"/>
    </location>
</feature>
<evidence type="ECO:0000313" key="12">
    <source>
        <dbReference type="Proteomes" id="UP000504624"/>
    </source>
</evidence>
<evidence type="ECO:0000256" key="4">
    <source>
        <dbReference type="ARBA" id="ARBA00022553"/>
    </source>
</evidence>
<keyword evidence="3" id="KW-0488">Methylation</keyword>
<dbReference type="GO" id="GO:0003677">
    <property type="term" value="F:DNA binding"/>
    <property type="evidence" value="ECO:0007669"/>
    <property type="project" value="UniProtKB-KW"/>
</dbReference>
<keyword evidence="5" id="KW-0007">Acetylation</keyword>
<feature type="compositionally biased region" description="Basic and acidic residues" evidence="8">
    <location>
        <begin position="85"/>
        <end position="94"/>
    </location>
</feature>
<comment type="subcellular location">
    <subcellularLocation>
        <location evidence="1">Nucleus</location>
    </subcellularLocation>
</comment>
<comment type="similarity">
    <text evidence="2">Belongs to the LEM family.</text>
</comment>
<evidence type="ECO:0000256" key="5">
    <source>
        <dbReference type="ARBA" id="ARBA00022990"/>
    </source>
</evidence>
<feature type="domain" description="LEM" evidence="10">
    <location>
        <begin position="97"/>
        <end position="141"/>
    </location>
</feature>
<sequence>MPEFLADPSVLTKEKLKSELIANNVSLPGGEQRKDVYVQLYLQHLTARNPPAVAQPDFSSDEEREPTPLGARSRGAAAAGRKATKKTDKPRPEEKDDLDITEMSNEDLQEQLVKYGINPGPIVATTRKLYEKKLLKLMEQGPELKEPVPLPAITTTENTRQNGNSDSDQYSDNEEDPKTELRLEKREPLKARTKTPVALKQKRVVEHNQVEATAQLPIDDAVISESTPIAETILTSSNETLVVNRVPGNFKHAAPTLSISELSDMPRRTPKKPLMTAEVLERTATEERVERDILKEMFPYEASTPTGISASCRRPIKGAASRPIEHSDFRMDESFSKYVEKYGTSADIKSEKLPTKKERSIPLWIKVLLFVVVSVFLFLVYQSMETNQGNPFSKYLNIVSPGSAK</sequence>
<dbReference type="Pfam" id="PF08198">
    <property type="entry name" value="Thymopoietin"/>
    <property type="match status" value="1"/>
</dbReference>
<keyword evidence="9" id="KW-0472">Membrane</keyword>
<reference evidence="13" key="1">
    <citation type="submission" date="2025-08" db="UniProtKB">
        <authorList>
            <consortium name="RefSeq"/>
        </authorList>
    </citation>
    <scope>IDENTIFICATION</scope>
</reference>
<evidence type="ECO:0000313" key="13">
    <source>
        <dbReference type="RefSeq" id="XP_017659879.1"/>
    </source>
</evidence>
<organism evidence="12 13">
    <name type="scientific">Lepidothrix coronata</name>
    <name type="common">blue-crowned manakin</name>
    <dbReference type="NCBI Taxonomy" id="321398"/>
    <lineage>
        <taxon>Eukaryota</taxon>
        <taxon>Metazoa</taxon>
        <taxon>Chordata</taxon>
        <taxon>Craniata</taxon>
        <taxon>Vertebrata</taxon>
        <taxon>Euteleostomi</taxon>
        <taxon>Archelosauria</taxon>
        <taxon>Archosauria</taxon>
        <taxon>Dinosauria</taxon>
        <taxon>Saurischia</taxon>
        <taxon>Theropoda</taxon>
        <taxon>Coelurosauria</taxon>
        <taxon>Aves</taxon>
        <taxon>Neognathae</taxon>
        <taxon>Neoaves</taxon>
        <taxon>Telluraves</taxon>
        <taxon>Australaves</taxon>
        <taxon>Passeriformes</taxon>
        <taxon>Pipridae</taxon>
        <taxon>Lepidothrix</taxon>
    </lineage>
</organism>
<protein>
    <submittedName>
        <fullName evidence="13">Thymopoietin isoform X2</fullName>
    </submittedName>
</protein>
<dbReference type="InterPro" id="IPR013146">
    <property type="entry name" value="LEM-like_dom"/>
</dbReference>
<feature type="region of interest" description="Disordered" evidence="8">
    <location>
        <begin position="145"/>
        <end position="182"/>
    </location>
</feature>
<dbReference type="CDD" id="cd12940">
    <property type="entry name" value="LEM_LAP2_LEMD1"/>
    <property type="match status" value="1"/>
</dbReference>
<keyword evidence="9" id="KW-1133">Transmembrane helix</keyword>
<evidence type="ECO:0000256" key="7">
    <source>
        <dbReference type="ARBA" id="ARBA00023242"/>
    </source>
</evidence>
<keyword evidence="7" id="KW-0539">Nucleus</keyword>
<dbReference type="FunFam" id="1.10.720.40:FF:000003">
    <property type="entry name" value="thymopoietin isoform X1"/>
    <property type="match status" value="1"/>
</dbReference>
<evidence type="ECO:0000256" key="9">
    <source>
        <dbReference type="SAM" id="Phobius"/>
    </source>
</evidence>
<dbReference type="PANTHER" id="PTHR12019">
    <property type="entry name" value="LAMINA-ASSOCIATED POLYPEPTIDE THYMOPOIETIN"/>
    <property type="match status" value="1"/>
</dbReference>
<dbReference type="AlphaFoldDB" id="A0A6J0GF58"/>
<dbReference type="SUPFAM" id="SSF63451">
    <property type="entry name" value="LEM domain"/>
    <property type="match status" value="2"/>
</dbReference>
<feature type="domain" description="LEM-like" evidence="11">
    <location>
        <begin position="5"/>
        <end position="48"/>
    </location>
</feature>
<dbReference type="FunFam" id="1.10.720.40:FF:000002">
    <property type="entry name" value="Thymopoietin isoform alpha"/>
    <property type="match status" value="1"/>
</dbReference>
<accession>A0A6J0GF58</accession>
<dbReference type="PANTHER" id="PTHR12019:SF9">
    <property type="entry name" value="THYMOPOIETIN"/>
    <property type="match status" value="1"/>
</dbReference>
<dbReference type="Gene3D" id="1.10.720.40">
    <property type="match status" value="2"/>
</dbReference>
<proteinExistence type="inferred from homology"/>
<dbReference type="InterPro" id="IPR051656">
    <property type="entry name" value="LEM_domain"/>
</dbReference>
<evidence type="ECO:0000256" key="1">
    <source>
        <dbReference type="ARBA" id="ARBA00004123"/>
    </source>
</evidence>
<dbReference type="CTD" id="7112"/>
<gene>
    <name evidence="13" type="primary">TMPO</name>
</gene>
<feature type="region of interest" description="Disordered" evidence="8">
    <location>
        <begin position="48"/>
        <end position="105"/>
    </location>
</feature>
<evidence type="ECO:0000256" key="8">
    <source>
        <dbReference type="SAM" id="MobiDB-lite"/>
    </source>
</evidence>
<feature type="compositionally biased region" description="Low complexity" evidence="8">
    <location>
        <begin position="70"/>
        <end position="81"/>
    </location>
</feature>
<keyword evidence="12" id="KW-1185">Reference proteome</keyword>
<dbReference type="InterPro" id="IPR003887">
    <property type="entry name" value="LEM_dom"/>
</dbReference>
<evidence type="ECO:0000256" key="3">
    <source>
        <dbReference type="ARBA" id="ARBA00022481"/>
    </source>
</evidence>
<evidence type="ECO:0000259" key="11">
    <source>
        <dbReference type="PROSITE" id="PS50955"/>
    </source>
</evidence>
<keyword evidence="6" id="KW-0238">DNA-binding</keyword>
<keyword evidence="4" id="KW-0597">Phosphoprotein</keyword>
<dbReference type="Proteomes" id="UP000504624">
    <property type="component" value="Unplaced"/>
</dbReference>